<organism evidence="1">
    <name type="scientific">Arundo donax</name>
    <name type="common">Giant reed</name>
    <name type="synonym">Donax arundinaceus</name>
    <dbReference type="NCBI Taxonomy" id="35708"/>
    <lineage>
        <taxon>Eukaryota</taxon>
        <taxon>Viridiplantae</taxon>
        <taxon>Streptophyta</taxon>
        <taxon>Embryophyta</taxon>
        <taxon>Tracheophyta</taxon>
        <taxon>Spermatophyta</taxon>
        <taxon>Magnoliopsida</taxon>
        <taxon>Liliopsida</taxon>
        <taxon>Poales</taxon>
        <taxon>Poaceae</taxon>
        <taxon>PACMAD clade</taxon>
        <taxon>Arundinoideae</taxon>
        <taxon>Arundineae</taxon>
        <taxon>Arundo</taxon>
    </lineage>
</organism>
<reference evidence="1" key="2">
    <citation type="journal article" date="2015" name="Data Brief">
        <title>Shoot transcriptome of the giant reed, Arundo donax.</title>
        <authorList>
            <person name="Barrero R.A."/>
            <person name="Guerrero F.D."/>
            <person name="Moolhuijzen P."/>
            <person name="Goolsby J.A."/>
            <person name="Tidwell J."/>
            <person name="Bellgard S.E."/>
            <person name="Bellgard M.I."/>
        </authorList>
    </citation>
    <scope>NUCLEOTIDE SEQUENCE</scope>
    <source>
        <tissue evidence="1">Shoot tissue taken approximately 20 cm above the soil surface</tissue>
    </source>
</reference>
<dbReference type="EMBL" id="GBRH01281176">
    <property type="protein sequence ID" value="JAD16719.1"/>
    <property type="molecule type" value="Transcribed_RNA"/>
</dbReference>
<sequence length="42" mass="5026">MMIPREGERGRVWCLSMTMPFCCCFCCWFVAPDTTICYHFRP</sequence>
<name>A0A0A8XRZ4_ARUDO</name>
<evidence type="ECO:0000313" key="1">
    <source>
        <dbReference type="EMBL" id="JAD16719.1"/>
    </source>
</evidence>
<accession>A0A0A8XRZ4</accession>
<reference evidence="1" key="1">
    <citation type="submission" date="2014-09" db="EMBL/GenBank/DDBJ databases">
        <authorList>
            <person name="Magalhaes I.L.F."/>
            <person name="Oliveira U."/>
            <person name="Santos F.R."/>
            <person name="Vidigal T.H.D.A."/>
            <person name="Brescovit A.D."/>
            <person name="Santos A.J."/>
        </authorList>
    </citation>
    <scope>NUCLEOTIDE SEQUENCE</scope>
    <source>
        <tissue evidence="1">Shoot tissue taken approximately 20 cm above the soil surface</tissue>
    </source>
</reference>
<dbReference type="AlphaFoldDB" id="A0A0A8XRZ4"/>
<proteinExistence type="predicted"/>
<protein>
    <submittedName>
        <fullName evidence="1">Uncharacterized protein</fullName>
    </submittedName>
</protein>